<dbReference type="RefSeq" id="WP_070176845.1">
    <property type="nucleotide sequence ID" value="NZ_BMJR01000003.1"/>
</dbReference>
<proteinExistence type="predicted"/>
<comment type="caution">
    <text evidence="1">The sequence shown here is derived from an EMBL/GenBank/DDBJ whole genome shotgun (WGS) entry which is preliminary data.</text>
</comment>
<evidence type="ECO:0000313" key="1">
    <source>
        <dbReference type="EMBL" id="OFI33918.1"/>
    </source>
</evidence>
<sequence length="128" mass="14807">MSNQSQFIRIYKRASQSPWDDHSTVLLLANASQQSDEIELDFSRYIYLHRDVAGRVLGLSLSKSIIAESELDCERYVSGEMMYVILLMYVDEISSFCELFAEEFETLFLAGPAYYLTTLIDHWAEKLD</sequence>
<organism evidence="1 2">
    <name type="scientific">Alteromonas lipolytica</name>
    <dbReference type="NCBI Taxonomy" id="1856405"/>
    <lineage>
        <taxon>Bacteria</taxon>
        <taxon>Pseudomonadati</taxon>
        <taxon>Pseudomonadota</taxon>
        <taxon>Gammaproteobacteria</taxon>
        <taxon>Alteromonadales</taxon>
        <taxon>Alteromonadaceae</taxon>
        <taxon>Alteromonas/Salinimonas group</taxon>
        <taxon>Alteromonas</taxon>
    </lineage>
</organism>
<dbReference type="AlphaFoldDB" id="A0A1E8FEA0"/>
<protein>
    <submittedName>
        <fullName evidence="1">Uncharacterized protein</fullName>
    </submittedName>
</protein>
<dbReference type="EMBL" id="MJIC01000014">
    <property type="protein sequence ID" value="OFI33918.1"/>
    <property type="molecule type" value="Genomic_DNA"/>
</dbReference>
<dbReference type="STRING" id="1856405.BFC17_20350"/>
<gene>
    <name evidence="1" type="ORF">BFC17_20350</name>
</gene>
<accession>A0A1E8FEA0</accession>
<dbReference type="Proteomes" id="UP000176037">
    <property type="component" value="Unassembled WGS sequence"/>
</dbReference>
<dbReference type="OrthoDB" id="6304525at2"/>
<reference evidence="1 2" key="1">
    <citation type="submission" date="2016-09" db="EMBL/GenBank/DDBJ databases">
        <title>Alteromonas lipolytica, a new species isolated from sea water.</title>
        <authorList>
            <person name="Wu Y.-H."/>
            <person name="Cheng H."/>
            <person name="Xu X.-W."/>
        </authorList>
    </citation>
    <scope>NUCLEOTIDE SEQUENCE [LARGE SCALE GENOMIC DNA]</scope>
    <source>
        <strain evidence="1 2">JW12</strain>
    </source>
</reference>
<name>A0A1E8FEA0_9ALTE</name>
<evidence type="ECO:0000313" key="2">
    <source>
        <dbReference type="Proteomes" id="UP000176037"/>
    </source>
</evidence>
<keyword evidence="2" id="KW-1185">Reference proteome</keyword>